<accession>A0AAJ0MKF2</accession>
<organism evidence="2 3">
    <name type="scientific">Lasiosphaeria hispida</name>
    <dbReference type="NCBI Taxonomy" id="260671"/>
    <lineage>
        <taxon>Eukaryota</taxon>
        <taxon>Fungi</taxon>
        <taxon>Dikarya</taxon>
        <taxon>Ascomycota</taxon>
        <taxon>Pezizomycotina</taxon>
        <taxon>Sordariomycetes</taxon>
        <taxon>Sordariomycetidae</taxon>
        <taxon>Sordariales</taxon>
        <taxon>Lasiosphaeriaceae</taxon>
        <taxon>Lasiosphaeria</taxon>
    </lineage>
</organism>
<protein>
    <submittedName>
        <fullName evidence="2">Uncharacterized protein</fullName>
    </submittedName>
</protein>
<feature type="compositionally biased region" description="Basic and acidic residues" evidence="1">
    <location>
        <begin position="7"/>
        <end position="19"/>
    </location>
</feature>
<dbReference type="EMBL" id="JAUIQD010000001">
    <property type="protein sequence ID" value="KAK3363750.1"/>
    <property type="molecule type" value="Genomic_DNA"/>
</dbReference>
<proteinExistence type="predicted"/>
<gene>
    <name evidence="2" type="ORF">B0T25DRAFT_627814</name>
</gene>
<dbReference type="Proteomes" id="UP001275084">
    <property type="component" value="Unassembled WGS sequence"/>
</dbReference>
<comment type="caution">
    <text evidence="2">The sequence shown here is derived from an EMBL/GenBank/DDBJ whole genome shotgun (WGS) entry which is preliminary data.</text>
</comment>
<name>A0AAJ0MKF2_9PEZI</name>
<feature type="region of interest" description="Disordered" evidence="1">
    <location>
        <begin position="1"/>
        <end position="31"/>
    </location>
</feature>
<reference evidence="2" key="2">
    <citation type="submission" date="2023-06" db="EMBL/GenBank/DDBJ databases">
        <authorList>
            <consortium name="Lawrence Berkeley National Laboratory"/>
            <person name="Haridas S."/>
            <person name="Hensen N."/>
            <person name="Bonometti L."/>
            <person name="Westerberg I."/>
            <person name="Brannstrom I.O."/>
            <person name="Guillou S."/>
            <person name="Cros-Aarteil S."/>
            <person name="Calhoun S."/>
            <person name="Kuo A."/>
            <person name="Mondo S."/>
            <person name="Pangilinan J."/>
            <person name="Riley R."/>
            <person name="Labutti K."/>
            <person name="Andreopoulos B."/>
            <person name="Lipzen A."/>
            <person name="Chen C."/>
            <person name="Yanf M."/>
            <person name="Daum C."/>
            <person name="Ng V."/>
            <person name="Clum A."/>
            <person name="Steindorff A."/>
            <person name="Ohm R."/>
            <person name="Martin F."/>
            <person name="Silar P."/>
            <person name="Natvig D."/>
            <person name="Lalanne C."/>
            <person name="Gautier V."/>
            <person name="Ament-Velasquez S.L."/>
            <person name="Kruys A."/>
            <person name="Hutchinson M.I."/>
            <person name="Powell A.J."/>
            <person name="Barry K."/>
            <person name="Miller A.N."/>
            <person name="Grigoriev I.V."/>
            <person name="Debuchy R."/>
            <person name="Gladieux P."/>
            <person name="Thoren M.H."/>
            <person name="Johannesson H."/>
        </authorList>
    </citation>
    <scope>NUCLEOTIDE SEQUENCE</scope>
    <source>
        <strain evidence="2">CBS 955.72</strain>
    </source>
</reference>
<sequence>MPRKKSPKEFFRRGKEKGSENCTEGIDGSRVDKKPTDKVLRDYRRMIDLWNHASAYDLKSLKDFMKDIAFGIDGAEDDPDPVQGTVMVYWKQFMAGWRRNNDAIPKNITLLVMNDLVMVYIIGI</sequence>
<dbReference type="AlphaFoldDB" id="A0AAJ0MKF2"/>
<reference evidence="2" key="1">
    <citation type="journal article" date="2023" name="Mol. Phylogenet. Evol.">
        <title>Genome-scale phylogeny and comparative genomics of the fungal order Sordariales.</title>
        <authorList>
            <person name="Hensen N."/>
            <person name="Bonometti L."/>
            <person name="Westerberg I."/>
            <person name="Brannstrom I.O."/>
            <person name="Guillou S."/>
            <person name="Cros-Aarteil S."/>
            <person name="Calhoun S."/>
            <person name="Haridas S."/>
            <person name="Kuo A."/>
            <person name="Mondo S."/>
            <person name="Pangilinan J."/>
            <person name="Riley R."/>
            <person name="LaButti K."/>
            <person name="Andreopoulos B."/>
            <person name="Lipzen A."/>
            <person name="Chen C."/>
            <person name="Yan M."/>
            <person name="Daum C."/>
            <person name="Ng V."/>
            <person name="Clum A."/>
            <person name="Steindorff A."/>
            <person name="Ohm R.A."/>
            <person name="Martin F."/>
            <person name="Silar P."/>
            <person name="Natvig D.O."/>
            <person name="Lalanne C."/>
            <person name="Gautier V."/>
            <person name="Ament-Velasquez S.L."/>
            <person name="Kruys A."/>
            <person name="Hutchinson M.I."/>
            <person name="Powell A.J."/>
            <person name="Barry K."/>
            <person name="Miller A.N."/>
            <person name="Grigoriev I.V."/>
            <person name="Debuchy R."/>
            <person name="Gladieux P."/>
            <person name="Hiltunen Thoren M."/>
            <person name="Johannesson H."/>
        </authorList>
    </citation>
    <scope>NUCLEOTIDE SEQUENCE</scope>
    <source>
        <strain evidence="2">CBS 955.72</strain>
    </source>
</reference>
<keyword evidence="3" id="KW-1185">Reference proteome</keyword>
<evidence type="ECO:0000256" key="1">
    <source>
        <dbReference type="SAM" id="MobiDB-lite"/>
    </source>
</evidence>
<evidence type="ECO:0000313" key="2">
    <source>
        <dbReference type="EMBL" id="KAK3363750.1"/>
    </source>
</evidence>
<evidence type="ECO:0000313" key="3">
    <source>
        <dbReference type="Proteomes" id="UP001275084"/>
    </source>
</evidence>